<proteinExistence type="predicted"/>
<gene>
    <name evidence="1" type="ORF">AKG39_07060</name>
</gene>
<dbReference type="AlphaFoldDB" id="A0A0L6U1K8"/>
<dbReference type="PATRIC" id="fig|52689.4.peg.520"/>
<evidence type="ECO:0000313" key="2">
    <source>
        <dbReference type="Proteomes" id="UP000036873"/>
    </source>
</evidence>
<evidence type="ECO:0000313" key="1">
    <source>
        <dbReference type="EMBL" id="KNZ42386.1"/>
    </source>
</evidence>
<dbReference type="InterPro" id="IPR006482">
    <property type="entry name" value="Cas7_Csh2/Csh2"/>
</dbReference>
<dbReference type="RefSeq" id="WP_050739677.1">
    <property type="nucleotide sequence ID" value="NZ_LGYO01000015.1"/>
</dbReference>
<dbReference type="GO" id="GO:0043571">
    <property type="term" value="P:maintenance of CRISPR repeat elements"/>
    <property type="evidence" value="ECO:0007669"/>
    <property type="project" value="InterPro"/>
</dbReference>
<protein>
    <submittedName>
        <fullName evidence="1">CRISPR-associated protein</fullName>
    </submittedName>
</protein>
<dbReference type="Proteomes" id="UP000036873">
    <property type="component" value="Unassembled WGS sequence"/>
</dbReference>
<dbReference type="Pfam" id="PF05107">
    <property type="entry name" value="Cas_Cas7"/>
    <property type="match status" value="1"/>
</dbReference>
<dbReference type="OrthoDB" id="834695at2"/>
<keyword evidence="2" id="KW-1185">Reference proteome</keyword>
<name>A0A0L6U1K8_9FIRM</name>
<sequence length="328" mass="37194">MLNKRIYGVLGIKSVMANWNADFTGFPKSISTGEVFGSDKALKYPIKRMWEDQGEKVMYIKSYKTETTTDKKSNQESTDIRPKTLKERYEEVFSVKNLKEERDSTNILKNLFTAIDIKNFGATFAEEGNNLSITGAVQITQGFNKYDGHNVEEQQILSPFRVDKKVNKTSSDDNDEVEAANQSTLGTKIVSNEAHYFYGFAINPSVYKNFVEMGVTEGYTQADYEKFKTAASIAATSYNTNAKVGCENEFSLFIETEPELYLPDLAQYITFEKNPNSKDIIHLGMTDLINSLENRVQSVEIHYNPYTTILEGELNKAKLFNIFTKAEV</sequence>
<dbReference type="STRING" id="52689.AKG39_07060"/>
<dbReference type="EMBL" id="LGYO01000015">
    <property type="protein sequence ID" value="KNZ42386.1"/>
    <property type="molecule type" value="Genomic_DNA"/>
</dbReference>
<comment type="caution">
    <text evidence="1">The sequence shown here is derived from an EMBL/GenBank/DDBJ whole genome shotgun (WGS) entry which is preliminary data.</text>
</comment>
<accession>A0A0L6U1K8</accession>
<reference evidence="2" key="1">
    <citation type="submission" date="2015-07" db="EMBL/GenBank/DDBJ databases">
        <title>Draft genome sequence of Acetobacterium bakii DSM 8293, a potential psychrophilic chemical producer through syngas fermentation.</title>
        <authorList>
            <person name="Song Y."/>
            <person name="Hwang S."/>
            <person name="Cho B.-K."/>
        </authorList>
    </citation>
    <scope>NUCLEOTIDE SEQUENCE [LARGE SCALE GENOMIC DNA]</scope>
    <source>
        <strain evidence="2">DSM 8239</strain>
    </source>
</reference>
<organism evidence="1 2">
    <name type="scientific">Acetobacterium bakii</name>
    <dbReference type="NCBI Taxonomy" id="52689"/>
    <lineage>
        <taxon>Bacteria</taxon>
        <taxon>Bacillati</taxon>
        <taxon>Bacillota</taxon>
        <taxon>Clostridia</taxon>
        <taxon>Eubacteriales</taxon>
        <taxon>Eubacteriaceae</taxon>
        <taxon>Acetobacterium</taxon>
    </lineage>
</organism>